<dbReference type="InterPro" id="IPR017850">
    <property type="entry name" value="Alkaline_phosphatase_core_sf"/>
</dbReference>
<evidence type="ECO:0000313" key="10">
    <source>
        <dbReference type="Proteomes" id="UP000559117"/>
    </source>
</evidence>
<reference evidence="9 10" key="1">
    <citation type="submission" date="2020-08" db="EMBL/GenBank/DDBJ databases">
        <title>Genomic Encyclopedia of Type Strains, Phase IV (KMG-IV): sequencing the most valuable type-strain genomes for metagenomic binning, comparative biology and taxonomic classification.</title>
        <authorList>
            <person name="Goeker M."/>
        </authorList>
    </citation>
    <scope>NUCLEOTIDE SEQUENCE [LARGE SCALE GENOMIC DNA]</scope>
    <source>
        <strain evidence="9 10">DSM 24661</strain>
    </source>
</reference>
<evidence type="ECO:0000259" key="8">
    <source>
        <dbReference type="Pfam" id="PF01676"/>
    </source>
</evidence>
<gene>
    <name evidence="6" type="primary">deoB</name>
    <name evidence="9" type="ORF">HNR32_001377</name>
</gene>
<sequence length="389" mass="43098">MAIKRVYTIVLDSYGIGAQPDAAEFGDNDCNTLRSIVSSPLYDTPNMKKIGLFNIDDVDYKTSEAQPTGSFARLQERSRGKDTTTGHWEIAGIVSEHPLPTYPQGFPQSVINELEQAFNRKILCNKTYSGTQVIEDYGQEHMKTGSLIVYTSADSVLQIAAHEDIVPVEQLYEYCRMARKIMSGEHAVGRIIARPFVGTYPDFKRTARRHDFSLQPPAETMLDVLHKNNLATIGVGKISDIFAACGISKHIGITGNEDGMDKTIATLDDDFTGLCFVNLVDFDMQYGHRRDVDGYAQAATVFDKQLGEFMAKMNDDDILMITADHGCDPKAPGTDHTREYTPLLIWGKQIKAGVNLGTRNSFADIAATVIDIFDLDLATQGKSFLEKIM</sequence>
<dbReference type="PANTHER" id="PTHR21110:SF0">
    <property type="entry name" value="PHOSPHOPENTOMUTASE"/>
    <property type="match status" value="1"/>
</dbReference>
<dbReference type="EMBL" id="JACHFH010000014">
    <property type="protein sequence ID" value="MBB5336229.1"/>
    <property type="molecule type" value="Genomic_DNA"/>
</dbReference>
<dbReference type="Gene3D" id="3.40.720.10">
    <property type="entry name" value="Alkaline Phosphatase, subunit A"/>
    <property type="match status" value="1"/>
</dbReference>
<dbReference type="EC" id="5.4.2.7" evidence="6 7"/>
<feature type="binding site" evidence="6">
    <location>
        <position position="283"/>
    </location>
    <ligand>
        <name>Mn(2+)</name>
        <dbReference type="ChEBI" id="CHEBI:29035"/>
        <label>2</label>
    </ligand>
</feature>
<dbReference type="HAMAP" id="MF_00740">
    <property type="entry name" value="Phosphopentomut"/>
    <property type="match status" value="1"/>
</dbReference>
<evidence type="ECO:0000256" key="1">
    <source>
        <dbReference type="ARBA" id="ARBA00010373"/>
    </source>
</evidence>
<dbReference type="NCBIfam" id="NF003766">
    <property type="entry name" value="PRK05362.1"/>
    <property type="match status" value="1"/>
</dbReference>
<dbReference type="GO" id="GO:0006018">
    <property type="term" value="P:2-deoxyribose 1-phosphate catabolic process"/>
    <property type="evidence" value="ECO:0007669"/>
    <property type="project" value="UniProtKB-UniRule"/>
</dbReference>
<feature type="binding site" evidence="6">
    <location>
        <position position="325"/>
    </location>
    <ligand>
        <name>Mn(2+)</name>
        <dbReference type="ChEBI" id="CHEBI:29035"/>
        <label>1</label>
    </ligand>
</feature>
<evidence type="ECO:0000313" key="9">
    <source>
        <dbReference type="EMBL" id="MBB5336229.1"/>
    </source>
</evidence>
<dbReference type="GO" id="GO:0009117">
    <property type="term" value="P:nucleotide metabolic process"/>
    <property type="evidence" value="ECO:0007669"/>
    <property type="project" value="UniProtKB-UniRule"/>
</dbReference>
<keyword evidence="3 6" id="KW-0479">Metal-binding</keyword>
<dbReference type="GO" id="GO:0005829">
    <property type="term" value="C:cytosol"/>
    <property type="evidence" value="ECO:0007669"/>
    <property type="project" value="TreeGrafter"/>
</dbReference>
<dbReference type="Proteomes" id="UP000559117">
    <property type="component" value="Unassembled WGS sequence"/>
</dbReference>
<organism evidence="9 10">
    <name type="scientific">Pectinatus brassicae</name>
    <dbReference type="NCBI Taxonomy" id="862415"/>
    <lineage>
        <taxon>Bacteria</taxon>
        <taxon>Bacillati</taxon>
        <taxon>Bacillota</taxon>
        <taxon>Negativicutes</taxon>
        <taxon>Selenomonadales</taxon>
        <taxon>Selenomonadaceae</taxon>
        <taxon>Pectinatus</taxon>
    </lineage>
</organism>
<keyword evidence="10" id="KW-1185">Reference proteome</keyword>
<feature type="binding site" evidence="6">
    <location>
        <position position="12"/>
    </location>
    <ligand>
        <name>Mn(2+)</name>
        <dbReference type="ChEBI" id="CHEBI:29035"/>
        <label>1</label>
    </ligand>
</feature>
<keyword evidence="2 6" id="KW-0963">Cytoplasm</keyword>
<evidence type="ECO:0000256" key="7">
    <source>
        <dbReference type="NCBIfam" id="TIGR01696"/>
    </source>
</evidence>
<evidence type="ECO:0000256" key="4">
    <source>
        <dbReference type="ARBA" id="ARBA00023211"/>
    </source>
</evidence>
<dbReference type="InterPro" id="IPR010045">
    <property type="entry name" value="DeoB"/>
</dbReference>
<comment type="similarity">
    <text evidence="1 6">Belongs to the phosphopentomutase family.</text>
</comment>
<evidence type="ECO:0000256" key="2">
    <source>
        <dbReference type="ARBA" id="ARBA00022490"/>
    </source>
</evidence>
<proteinExistence type="inferred from homology"/>
<dbReference type="Pfam" id="PF01676">
    <property type="entry name" value="Metalloenzyme"/>
    <property type="match status" value="1"/>
</dbReference>
<dbReference type="Gene3D" id="3.30.70.1250">
    <property type="entry name" value="Phosphopentomutase"/>
    <property type="match status" value="1"/>
</dbReference>
<evidence type="ECO:0000256" key="6">
    <source>
        <dbReference type="HAMAP-Rule" id="MF_00740"/>
    </source>
</evidence>
<dbReference type="InterPro" id="IPR006124">
    <property type="entry name" value="Metalloenzyme"/>
</dbReference>
<dbReference type="SUPFAM" id="SSF143856">
    <property type="entry name" value="DeoB insert domain-like"/>
    <property type="match status" value="1"/>
</dbReference>
<dbReference type="GO" id="GO:0043094">
    <property type="term" value="P:metabolic compound salvage"/>
    <property type="evidence" value="ECO:0007669"/>
    <property type="project" value="UniProtKB-UniRule"/>
</dbReference>
<keyword evidence="5 6" id="KW-0413">Isomerase</keyword>
<dbReference type="NCBIfam" id="TIGR01696">
    <property type="entry name" value="deoB"/>
    <property type="match status" value="1"/>
</dbReference>
<comment type="function">
    <text evidence="6">Isomerase that catalyzes the conversion of deoxy-ribose 1-phosphate (dRib-1-P) and ribose 1-phosphate (Rib-1-P) to deoxy-ribose 5-phosphate (dRib-5-P) and ribose 5-phosphate (Rib-5-P), respectively.</text>
</comment>
<dbReference type="GO" id="GO:0030145">
    <property type="term" value="F:manganese ion binding"/>
    <property type="evidence" value="ECO:0007669"/>
    <property type="project" value="UniProtKB-UniRule"/>
</dbReference>
<keyword evidence="4 6" id="KW-0464">Manganese</keyword>
<comment type="catalytic activity">
    <reaction evidence="6">
        <text>alpha-D-ribose 1-phosphate = D-ribose 5-phosphate</text>
        <dbReference type="Rhea" id="RHEA:18793"/>
        <dbReference type="ChEBI" id="CHEBI:57720"/>
        <dbReference type="ChEBI" id="CHEBI:78346"/>
        <dbReference type="EC" id="5.4.2.7"/>
    </reaction>
</comment>
<evidence type="ECO:0000256" key="5">
    <source>
        <dbReference type="ARBA" id="ARBA00023235"/>
    </source>
</evidence>
<evidence type="ECO:0000256" key="3">
    <source>
        <dbReference type="ARBA" id="ARBA00022723"/>
    </source>
</evidence>
<feature type="domain" description="Metalloenzyme" evidence="8">
    <location>
        <begin position="4"/>
        <end position="376"/>
    </location>
</feature>
<dbReference type="SUPFAM" id="SSF53649">
    <property type="entry name" value="Alkaline phosphatase-like"/>
    <property type="match status" value="1"/>
</dbReference>
<comment type="subcellular location">
    <subcellularLocation>
        <location evidence="6">Cytoplasm</location>
    </subcellularLocation>
</comment>
<dbReference type="CDD" id="cd16009">
    <property type="entry name" value="PPM"/>
    <property type="match status" value="1"/>
</dbReference>
<dbReference type="InterPro" id="IPR024052">
    <property type="entry name" value="Phosphopentomutase_DeoB_cap_sf"/>
</dbReference>
<dbReference type="FunFam" id="3.30.70.1250:FF:000001">
    <property type="entry name" value="Phosphopentomutase"/>
    <property type="match status" value="1"/>
</dbReference>
<comment type="caution">
    <text evidence="9">The sequence shown here is derived from an EMBL/GenBank/DDBJ whole genome shotgun (WGS) entry which is preliminary data.</text>
</comment>
<feature type="binding site" evidence="6">
    <location>
        <position position="288"/>
    </location>
    <ligand>
        <name>Mn(2+)</name>
        <dbReference type="ChEBI" id="CHEBI:29035"/>
        <label>2</label>
    </ligand>
</feature>
<dbReference type="UniPathway" id="UPA00087">
    <property type="reaction ID" value="UER00173"/>
</dbReference>
<dbReference type="GO" id="GO:0000287">
    <property type="term" value="F:magnesium ion binding"/>
    <property type="evidence" value="ECO:0007669"/>
    <property type="project" value="UniProtKB-UniRule"/>
</dbReference>
<comment type="pathway">
    <text evidence="6">Carbohydrate degradation; 2-deoxy-D-ribose 1-phosphate degradation; D-glyceraldehyde 3-phosphate and acetaldehyde from 2-deoxy-alpha-D-ribose 1-phosphate: step 1/2.</text>
</comment>
<feature type="binding site" evidence="6">
    <location>
        <position position="336"/>
    </location>
    <ligand>
        <name>Mn(2+)</name>
        <dbReference type="ChEBI" id="CHEBI:29035"/>
        <label>2</label>
    </ligand>
</feature>
<dbReference type="AlphaFoldDB" id="A0A840UGU3"/>
<accession>A0A840UGU3</accession>
<dbReference type="GO" id="GO:0008973">
    <property type="term" value="F:phosphopentomutase activity"/>
    <property type="evidence" value="ECO:0007669"/>
    <property type="project" value="UniProtKB-UniRule"/>
</dbReference>
<comment type="cofactor">
    <cofactor evidence="6">
        <name>Mn(2+)</name>
        <dbReference type="ChEBI" id="CHEBI:29035"/>
    </cofactor>
    <text evidence="6">Binds 2 manganese ions.</text>
</comment>
<dbReference type="PANTHER" id="PTHR21110">
    <property type="entry name" value="PHOSPHOPENTOMUTASE"/>
    <property type="match status" value="1"/>
</dbReference>
<dbReference type="GO" id="GO:0006015">
    <property type="term" value="P:5-phosphoribose 1-diphosphate biosynthetic process"/>
    <property type="evidence" value="ECO:0007669"/>
    <property type="project" value="UniProtKB-UniPathway"/>
</dbReference>
<protein>
    <recommendedName>
        <fullName evidence="6 7">Phosphopentomutase</fullName>
        <ecNumber evidence="6 7">5.4.2.7</ecNumber>
    </recommendedName>
    <alternativeName>
        <fullName evidence="6">Phosphodeoxyribomutase</fullName>
    </alternativeName>
</protein>
<comment type="catalytic activity">
    <reaction evidence="6">
        <text>2-deoxy-alpha-D-ribose 1-phosphate = 2-deoxy-D-ribose 5-phosphate</text>
        <dbReference type="Rhea" id="RHEA:27658"/>
        <dbReference type="ChEBI" id="CHEBI:57259"/>
        <dbReference type="ChEBI" id="CHEBI:62877"/>
        <dbReference type="EC" id="5.4.2.7"/>
    </reaction>
</comment>
<name>A0A840UGU3_9FIRM</name>
<dbReference type="PIRSF" id="PIRSF001491">
    <property type="entry name" value="Ppentomutase"/>
    <property type="match status" value="1"/>
</dbReference>
<feature type="binding site" evidence="6">
    <location>
        <position position="324"/>
    </location>
    <ligand>
        <name>Mn(2+)</name>
        <dbReference type="ChEBI" id="CHEBI:29035"/>
        <label>1</label>
    </ligand>
</feature>